<dbReference type="PANTHER" id="PTHR43918:SF4">
    <property type="entry name" value="CARBOXYLIC ESTER HYDROLASE"/>
    <property type="match status" value="1"/>
</dbReference>
<feature type="chain" id="PRO_5034337572" description="Carboxylic ester hydrolase" evidence="3">
    <location>
        <begin position="17"/>
        <end position="509"/>
    </location>
</feature>
<organism evidence="5 6">
    <name type="scientific">Agrocybe pediades</name>
    <dbReference type="NCBI Taxonomy" id="84607"/>
    <lineage>
        <taxon>Eukaryota</taxon>
        <taxon>Fungi</taxon>
        <taxon>Dikarya</taxon>
        <taxon>Basidiomycota</taxon>
        <taxon>Agaricomycotina</taxon>
        <taxon>Agaricomycetes</taxon>
        <taxon>Agaricomycetidae</taxon>
        <taxon>Agaricales</taxon>
        <taxon>Agaricineae</taxon>
        <taxon>Strophariaceae</taxon>
        <taxon>Agrocybe</taxon>
    </lineage>
</organism>
<feature type="domain" description="Carboxylesterase type B" evidence="4">
    <location>
        <begin position="22"/>
        <end position="340"/>
    </location>
</feature>
<keyword evidence="3" id="KW-0732">Signal</keyword>
<protein>
    <recommendedName>
        <fullName evidence="3">Carboxylic ester hydrolase</fullName>
        <ecNumber evidence="3">3.1.1.-</ecNumber>
    </recommendedName>
</protein>
<dbReference type="EMBL" id="JAACJL010000015">
    <property type="protein sequence ID" value="KAF4620389.1"/>
    <property type="molecule type" value="Genomic_DNA"/>
</dbReference>
<sequence>MLPLHWFLILAHSAYAQLDGLTVLTQQGPVSGTFSSPTVRQFLGVPFATAGRWQAPRLPAVRKEVFKATAFGDSCVQELNAGNSEFLILAGGLGLNTTESENCLTVNIWSPSVQRKQKTAVLLWIYGGSAVFGTSNIPIYVGNNFVRDNDDITIVTFNYRLNIFGQPNAPQLVSNTTSQNFGLLDLDAAVAWVHDNIANFGGDPDRISLFGQSAGAVSADQYTFAHPQDTKVKGIILQSGTATLLSTGNASLTLDPTPWNTVAQAVGCGTVNNAAQLQCMQAVPFRTLENAVISTNAVFNRVVDNINVFVDTNARAAAGNFLKVPVLTGTTANEIDIFLLAQELLTSGVSTPTISEMLSDVTTLLLFTCSTSLSALNRVANSVPTWRYQYQGVFPDISTRPELRAYHASEIPLVYGTYNTSTIPATPAEIALSKFMQGAWVAFARNPKQGLLSLGWPMYNPNTTSLAQLGNPANATGVTLTKGSLVDSACARPDVLANIEAQLTSLLVN</sequence>
<feature type="domain" description="Carboxylesterase type B" evidence="4">
    <location>
        <begin position="353"/>
        <end position="474"/>
    </location>
</feature>
<dbReference type="Gene3D" id="3.40.50.1820">
    <property type="entry name" value="alpha/beta hydrolase"/>
    <property type="match status" value="1"/>
</dbReference>
<dbReference type="Pfam" id="PF00135">
    <property type="entry name" value="COesterase"/>
    <property type="match status" value="2"/>
</dbReference>
<feature type="signal peptide" evidence="3">
    <location>
        <begin position="1"/>
        <end position="16"/>
    </location>
</feature>
<name>A0A8H4QZA6_9AGAR</name>
<dbReference type="InterPro" id="IPR050654">
    <property type="entry name" value="AChE-related_enzymes"/>
</dbReference>
<keyword evidence="2 3" id="KW-0378">Hydrolase</keyword>
<evidence type="ECO:0000256" key="3">
    <source>
        <dbReference type="RuleBase" id="RU361235"/>
    </source>
</evidence>
<evidence type="ECO:0000313" key="5">
    <source>
        <dbReference type="EMBL" id="KAF4620389.1"/>
    </source>
</evidence>
<dbReference type="SUPFAM" id="SSF53474">
    <property type="entry name" value="alpha/beta-Hydrolases"/>
    <property type="match status" value="1"/>
</dbReference>
<keyword evidence="6" id="KW-1185">Reference proteome</keyword>
<dbReference type="Proteomes" id="UP000521872">
    <property type="component" value="Unassembled WGS sequence"/>
</dbReference>
<dbReference type="GO" id="GO:0052689">
    <property type="term" value="F:carboxylic ester hydrolase activity"/>
    <property type="evidence" value="ECO:0007669"/>
    <property type="project" value="TreeGrafter"/>
</dbReference>
<evidence type="ECO:0000256" key="2">
    <source>
        <dbReference type="ARBA" id="ARBA00022801"/>
    </source>
</evidence>
<evidence type="ECO:0000259" key="4">
    <source>
        <dbReference type="Pfam" id="PF00135"/>
    </source>
</evidence>
<comment type="caution">
    <text evidence="5">The sequence shown here is derived from an EMBL/GenBank/DDBJ whole genome shotgun (WGS) entry which is preliminary data.</text>
</comment>
<dbReference type="InterPro" id="IPR019826">
    <property type="entry name" value="Carboxylesterase_B_AS"/>
</dbReference>
<dbReference type="PROSITE" id="PS00122">
    <property type="entry name" value="CARBOXYLESTERASE_B_1"/>
    <property type="match status" value="1"/>
</dbReference>
<evidence type="ECO:0000313" key="6">
    <source>
        <dbReference type="Proteomes" id="UP000521872"/>
    </source>
</evidence>
<comment type="similarity">
    <text evidence="1 3">Belongs to the type-B carboxylesterase/lipase family.</text>
</comment>
<proteinExistence type="inferred from homology"/>
<dbReference type="PANTHER" id="PTHR43918">
    <property type="entry name" value="ACETYLCHOLINESTERASE"/>
    <property type="match status" value="1"/>
</dbReference>
<evidence type="ECO:0000256" key="1">
    <source>
        <dbReference type="ARBA" id="ARBA00005964"/>
    </source>
</evidence>
<dbReference type="InterPro" id="IPR002018">
    <property type="entry name" value="CarbesteraseB"/>
</dbReference>
<dbReference type="EC" id="3.1.1.-" evidence="3"/>
<dbReference type="AlphaFoldDB" id="A0A8H4QZA6"/>
<gene>
    <name evidence="5" type="ORF">D9613_000966</name>
</gene>
<dbReference type="InterPro" id="IPR029058">
    <property type="entry name" value="AB_hydrolase_fold"/>
</dbReference>
<accession>A0A8H4QZA6</accession>
<reference evidence="5 6" key="1">
    <citation type="submission" date="2019-12" db="EMBL/GenBank/DDBJ databases">
        <authorList>
            <person name="Floudas D."/>
            <person name="Bentzer J."/>
            <person name="Ahren D."/>
            <person name="Johansson T."/>
            <person name="Persson P."/>
            <person name="Tunlid A."/>
        </authorList>
    </citation>
    <scope>NUCLEOTIDE SEQUENCE [LARGE SCALE GENOMIC DNA]</scope>
    <source>
        <strain evidence="5 6">CBS 102.39</strain>
    </source>
</reference>